<dbReference type="SUPFAM" id="SSF55874">
    <property type="entry name" value="ATPase domain of HSP90 chaperone/DNA topoisomerase II/histidine kinase"/>
    <property type="match status" value="1"/>
</dbReference>
<comment type="catalytic activity">
    <reaction evidence="1">
        <text>ATP + protein L-histidine = ADP + protein N-phospho-L-histidine.</text>
        <dbReference type="EC" id="2.7.13.3"/>
    </reaction>
</comment>
<evidence type="ECO:0000313" key="9">
    <source>
        <dbReference type="EMBL" id="MBW4468165.1"/>
    </source>
</evidence>
<evidence type="ECO:0000256" key="3">
    <source>
        <dbReference type="ARBA" id="ARBA00022553"/>
    </source>
</evidence>
<dbReference type="SUPFAM" id="SSF47384">
    <property type="entry name" value="Homodimeric domain of signal transducing histidine kinase"/>
    <property type="match status" value="1"/>
</dbReference>
<dbReference type="GO" id="GO:0005886">
    <property type="term" value="C:plasma membrane"/>
    <property type="evidence" value="ECO:0007669"/>
    <property type="project" value="TreeGrafter"/>
</dbReference>
<dbReference type="EMBL" id="JAHHHV010000085">
    <property type="protein sequence ID" value="MBW4468165.1"/>
    <property type="molecule type" value="Genomic_DNA"/>
</dbReference>
<gene>
    <name evidence="9" type="ORF">KME07_22285</name>
</gene>
<organism evidence="9 10">
    <name type="scientific">Pegethrix bostrychoides GSE-TBD4-15B</name>
    <dbReference type="NCBI Taxonomy" id="2839662"/>
    <lineage>
        <taxon>Bacteria</taxon>
        <taxon>Bacillati</taxon>
        <taxon>Cyanobacteriota</taxon>
        <taxon>Cyanophyceae</taxon>
        <taxon>Oculatellales</taxon>
        <taxon>Oculatellaceae</taxon>
        <taxon>Pegethrix</taxon>
    </lineage>
</organism>
<dbReference type="PROSITE" id="PS50109">
    <property type="entry name" value="HIS_KIN"/>
    <property type="match status" value="1"/>
</dbReference>
<evidence type="ECO:0000256" key="1">
    <source>
        <dbReference type="ARBA" id="ARBA00000085"/>
    </source>
</evidence>
<feature type="transmembrane region" description="Helical" evidence="7">
    <location>
        <begin position="137"/>
        <end position="159"/>
    </location>
</feature>
<keyword evidence="7" id="KW-1133">Transmembrane helix</keyword>
<feature type="domain" description="Histidine kinase" evidence="8">
    <location>
        <begin position="256"/>
        <end position="486"/>
    </location>
</feature>
<dbReference type="InterPro" id="IPR004358">
    <property type="entry name" value="Sig_transdc_His_kin-like_C"/>
</dbReference>
<dbReference type="CDD" id="cd00075">
    <property type="entry name" value="HATPase"/>
    <property type="match status" value="1"/>
</dbReference>
<keyword evidence="7" id="KW-0472">Membrane</keyword>
<feature type="transmembrane region" description="Helical" evidence="7">
    <location>
        <begin position="189"/>
        <end position="208"/>
    </location>
</feature>
<dbReference type="InterPro" id="IPR036097">
    <property type="entry name" value="HisK_dim/P_sf"/>
</dbReference>
<dbReference type="AlphaFoldDB" id="A0A951U6Y0"/>
<protein>
    <recommendedName>
        <fullName evidence="2">histidine kinase</fullName>
        <ecNumber evidence="2">2.7.13.3</ecNumber>
    </recommendedName>
</protein>
<dbReference type="Pfam" id="PF02518">
    <property type="entry name" value="HATPase_c"/>
    <property type="match status" value="1"/>
</dbReference>
<keyword evidence="7" id="KW-0812">Transmembrane</keyword>
<keyword evidence="5 9" id="KW-0418">Kinase</keyword>
<evidence type="ECO:0000256" key="7">
    <source>
        <dbReference type="SAM" id="Phobius"/>
    </source>
</evidence>
<dbReference type="GO" id="GO:0000155">
    <property type="term" value="F:phosphorelay sensor kinase activity"/>
    <property type="evidence" value="ECO:0007669"/>
    <property type="project" value="InterPro"/>
</dbReference>
<comment type="caution">
    <text evidence="9">The sequence shown here is derived from an EMBL/GenBank/DDBJ whole genome shotgun (WGS) entry which is preliminary data.</text>
</comment>
<evidence type="ECO:0000256" key="4">
    <source>
        <dbReference type="ARBA" id="ARBA00022679"/>
    </source>
</evidence>
<dbReference type="Proteomes" id="UP000707356">
    <property type="component" value="Unassembled WGS sequence"/>
</dbReference>
<dbReference type="PRINTS" id="PR00344">
    <property type="entry name" value="BCTRLSENSOR"/>
</dbReference>
<dbReference type="InterPro" id="IPR005467">
    <property type="entry name" value="His_kinase_dom"/>
</dbReference>
<dbReference type="Pfam" id="PF00512">
    <property type="entry name" value="HisKA"/>
    <property type="match status" value="1"/>
</dbReference>
<reference evidence="9" key="1">
    <citation type="submission" date="2021-05" db="EMBL/GenBank/DDBJ databases">
        <authorList>
            <person name="Pietrasiak N."/>
            <person name="Ward R."/>
            <person name="Stajich J.E."/>
            <person name="Kurbessoian T."/>
        </authorList>
    </citation>
    <scope>NUCLEOTIDE SEQUENCE</scope>
    <source>
        <strain evidence="9">GSE-TBD4-15B</strain>
    </source>
</reference>
<name>A0A951U6Y0_9CYAN</name>
<dbReference type="InterPro" id="IPR036890">
    <property type="entry name" value="HATPase_C_sf"/>
</dbReference>
<evidence type="ECO:0000313" key="10">
    <source>
        <dbReference type="Proteomes" id="UP000707356"/>
    </source>
</evidence>
<evidence type="ECO:0000256" key="2">
    <source>
        <dbReference type="ARBA" id="ARBA00012438"/>
    </source>
</evidence>
<evidence type="ECO:0000259" key="8">
    <source>
        <dbReference type="PROSITE" id="PS50109"/>
    </source>
</evidence>
<keyword evidence="4" id="KW-0808">Transferase</keyword>
<evidence type="ECO:0000256" key="6">
    <source>
        <dbReference type="ARBA" id="ARBA00023012"/>
    </source>
</evidence>
<dbReference type="GO" id="GO:0009927">
    <property type="term" value="F:histidine phosphotransfer kinase activity"/>
    <property type="evidence" value="ECO:0007669"/>
    <property type="project" value="TreeGrafter"/>
</dbReference>
<dbReference type="InterPro" id="IPR003661">
    <property type="entry name" value="HisK_dim/P_dom"/>
</dbReference>
<dbReference type="SMART" id="SM00387">
    <property type="entry name" value="HATPase_c"/>
    <property type="match status" value="1"/>
</dbReference>
<dbReference type="EC" id="2.7.13.3" evidence="2"/>
<accession>A0A951U6Y0</accession>
<sequence>MAAGGKAGSEAGGVLNKLRQQQTGLWKHLVQKIEQCWPQQVESADYRAWRHQFLSERLRLCFWIAVPCFMTFVLRDSYELFLYPEQFNQKIVEDFGSSNLVNQLRYLTIVGNAVVGLLLIACLLLRRTLWGQRHPGLLFLGFSWSMTVVPQIIGTYFQIPDSGGGGWFLVFLVQATLMPVRWRLHLLSQLGTMAYFIGINSLLGLTAIEGQSIYSSGIFILLFWFCFICDLAVYLYERLQRNEFQSRRELRLFLHTVSHDLKTPVMGTAIVLQNLLKKTEDEQISVNRQVLERLLQGSERQLDLIHSLLEAHTAEVQELVLHRQPTDLRQLVSTVLADLEPALLKNQIQLHHQIAADLPKIDVDPTQLWRVYSNLITNAVKHNPHGIEITLRAELLDKRWLPRLPRLARSRQWLCCYVSDSGVGIPPAQHSRLFELYARGSSARYMPGLGLGLYLCRQIITAHQGEIGIADCETGATFWFLLPLAEGSAPAAAPAAE</sequence>
<dbReference type="PANTHER" id="PTHR43047">
    <property type="entry name" value="TWO-COMPONENT HISTIDINE PROTEIN KINASE"/>
    <property type="match status" value="1"/>
</dbReference>
<proteinExistence type="predicted"/>
<dbReference type="PANTHER" id="PTHR43047:SF72">
    <property type="entry name" value="OSMOSENSING HISTIDINE PROTEIN KINASE SLN1"/>
    <property type="match status" value="1"/>
</dbReference>
<feature type="transmembrane region" description="Helical" evidence="7">
    <location>
        <begin position="214"/>
        <end position="236"/>
    </location>
</feature>
<feature type="transmembrane region" description="Helical" evidence="7">
    <location>
        <begin position="104"/>
        <end position="125"/>
    </location>
</feature>
<dbReference type="InterPro" id="IPR003594">
    <property type="entry name" value="HATPase_dom"/>
</dbReference>
<dbReference type="CDD" id="cd00082">
    <property type="entry name" value="HisKA"/>
    <property type="match status" value="1"/>
</dbReference>
<dbReference type="Gene3D" id="3.30.565.10">
    <property type="entry name" value="Histidine kinase-like ATPase, C-terminal domain"/>
    <property type="match status" value="1"/>
</dbReference>
<evidence type="ECO:0000256" key="5">
    <source>
        <dbReference type="ARBA" id="ARBA00022777"/>
    </source>
</evidence>
<keyword evidence="3" id="KW-0597">Phosphoprotein</keyword>
<feature type="transmembrane region" description="Helical" evidence="7">
    <location>
        <begin position="57"/>
        <end position="74"/>
    </location>
</feature>
<reference evidence="9" key="2">
    <citation type="journal article" date="2022" name="Microbiol. Resour. Announc.">
        <title>Metagenome Sequencing to Explore Phylogenomics of Terrestrial Cyanobacteria.</title>
        <authorList>
            <person name="Ward R.D."/>
            <person name="Stajich J.E."/>
            <person name="Johansen J.R."/>
            <person name="Huntemann M."/>
            <person name="Clum A."/>
            <person name="Foster B."/>
            <person name="Foster B."/>
            <person name="Roux S."/>
            <person name="Palaniappan K."/>
            <person name="Varghese N."/>
            <person name="Mukherjee S."/>
            <person name="Reddy T.B.K."/>
            <person name="Daum C."/>
            <person name="Copeland A."/>
            <person name="Chen I.A."/>
            <person name="Ivanova N.N."/>
            <person name="Kyrpides N.C."/>
            <person name="Shapiro N."/>
            <person name="Eloe-Fadrosh E.A."/>
            <person name="Pietrasiak N."/>
        </authorList>
    </citation>
    <scope>NUCLEOTIDE SEQUENCE</scope>
    <source>
        <strain evidence="9">GSE-TBD4-15B</strain>
    </source>
</reference>
<dbReference type="Gene3D" id="1.10.287.130">
    <property type="match status" value="1"/>
</dbReference>
<keyword evidence="6" id="KW-0902">Two-component regulatory system</keyword>
<dbReference type="SMART" id="SM00388">
    <property type="entry name" value="HisKA"/>
    <property type="match status" value="1"/>
</dbReference>